<name>A0A0N4W1W0_HAEPC</name>
<dbReference type="InterPro" id="IPR016024">
    <property type="entry name" value="ARM-type_fold"/>
</dbReference>
<dbReference type="WBParaSite" id="HPLM_0000366301-mRNA-1">
    <property type="protein sequence ID" value="HPLM_0000366301-mRNA-1"/>
    <property type="gene ID" value="HPLM_0000366301"/>
</dbReference>
<dbReference type="Proteomes" id="UP000268014">
    <property type="component" value="Unassembled WGS sequence"/>
</dbReference>
<protein>
    <submittedName>
        <fullName evidence="4">Adaptin_N domain-containing protein</fullName>
    </submittedName>
</protein>
<dbReference type="OMA" id="THVEELC"/>
<sequence length="146" mass="16421">MLDTLCTSRLSDPNKFVKARAAWCFRQYSDAQFRTTSILSKVFQKHPSCLFNYSAVDALVRCLCDPNEELPVRVEAAMAIQGILKDQEKAHALLEPSVRVIIVQVLELVAKTQVEDIVRVVDEIFEHFMDTVIPIAAEIASSLVIE</sequence>
<reference evidence="4" key="1">
    <citation type="submission" date="2017-02" db="UniProtKB">
        <authorList>
            <consortium name="WormBaseParasite"/>
        </authorList>
    </citation>
    <scope>IDENTIFICATION</scope>
</reference>
<evidence type="ECO:0000313" key="3">
    <source>
        <dbReference type="Proteomes" id="UP000268014"/>
    </source>
</evidence>
<evidence type="ECO:0000313" key="4">
    <source>
        <dbReference type="WBParaSite" id="HPLM_0000366301-mRNA-1"/>
    </source>
</evidence>
<dbReference type="Gene3D" id="1.25.10.10">
    <property type="entry name" value="Leucine-rich Repeat Variant"/>
    <property type="match status" value="1"/>
</dbReference>
<evidence type="ECO:0000313" key="2">
    <source>
        <dbReference type="EMBL" id="VDO21394.1"/>
    </source>
</evidence>
<dbReference type="InterPro" id="IPR000225">
    <property type="entry name" value="Armadillo"/>
</dbReference>
<proteinExistence type="predicted"/>
<gene>
    <name evidence="2" type="ORF">HPLM_LOCUS3655</name>
</gene>
<keyword evidence="3" id="KW-1185">Reference proteome</keyword>
<dbReference type="OrthoDB" id="760868at2759"/>
<evidence type="ECO:0000256" key="1">
    <source>
        <dbReference type="PROSITE-ProRule" id="PRU00259"/>
    </source>
</evidence>
<accession>A0A0N4W1W0</accession>
<dbReference type="AlphaFoldDB" id="A0A0N4W1W0"/>
<dbReference type="EMBL" id="UZAF01016137">
    <property type="protein sequence ID" value="VDO21394.1"/>
    <property type="molecule type" value="Genomic_DNA"/>
</dbReference>
<dbReference type="SUPFAM" id="SSF48371">
    <property type="entry name" value="ARM repeat"/>
    <property type="match status" value="1"/>
</dbReference>
<feature type="repeat" description="ARM" evidence="1">
    <location>
        <begin position="54"/>
        <end position="98"/>
    </location>
</feature>
<dbReference type="PROSITE" id="PS50176">
    <property type="entry name" value="ARM_REPEAT"/>
    <property type="match status" value="1"/>
</dbReference>
<dbReference type="STRING" id="6290.A0A0N4W1W0"/>
<dbReference type="InterPro" id="IPR011989">
    <property type="entry name" value="ARM-like"/>
</dbReference>
<reference evidence="2 3" key="2">
    <citation type="submission" date="2018-11" db="EMBL/GenBank/DDBJ databases">
        <authorList>
            <consortium name="Pathogen Informatics"/>
        </authorList>
    </citation>
    <scope>NUCLEOTIDE SEQUENCE [LARGE SCALE GENOMIC DNA]</scope>
    <source>
        <strain evidence="2 3">MHpl1</strain>
    </source>
</reference>
<organism evidence="4">
    <name type="scientific">Haemonchus placei</name>
    <name type="common">Barber's pole worm</name>
    <dbReference type="NCBI Taxonomy" id="6290"/>
    <lineage>
        <taxon>Eukaryota</taxon>
        <taxon>Metazoa</taxon>
        <taxon>Ecdysozoa</taxon>
        <taxon>Nematoda</taxon>
        <taxon>Chromadorea</taxon>
        <taxon>Rhabditida</taxon>
        <taxon>Rhabditina</taxon>
        <taxon>Rhabditomorpha</taxon>
        <taxon>Strongyloidea</taxon>
        <taxon>Trichostrongylidae</taxon>
        <taxon>Haemonchus</taxon>
    </lineage>
</organism>